<evidence type="ECO:0000313" key="4">
    <source>
        <dbReference type="Proteomes" id="UP001220962"/>
    </source>
</evidence>
<evidence type="ECO:0000313" key="5">
    <source>
        <dbReference type="Proteomes" id="UP001221519"/>
    </source>
</evidence>
<dbReference type="Proteomes" id="UP001221519">
    <property type="component" value="Chromosome"/>
</dbReference>
<reference evidence="2 5" key="1">
    <citation type="submission" date="2023-02" db="EMBL/GenBank/DDBJ databases">
        <title>Pathogen: clinical or host-associated sample.</title>
        <authorList>
            <person name="Hergert J."/>
            <person name="Casey R."/>
            <person name="Wagner J."/>
            <person name="Young E.L."/>
            <person name="Oakeson K.F."/>
        </authorList>
    </citation>
    <scope>NUCLEOTIDE SEQUENCE</scope>
    <source>
        <strain evidence="3 5">2022CK-00829</strain>
        <strain evidence="2">2022CK-00830</strain>
    </source>
</reference>
<dbReference type="InterPro" id="IPR012481">
    <property type="entry name" value="KNTase_C"/>
</dbReference>
<proteinExistence type="predicted"/>
<dbReference type="Proteomes" id="UP001220962">
    <property type="component" value="Chromosome"/>
</dbReference>
<dbReference type="GO" id="GO:0016779">
    <property type="term" value="F:nucleotidyltransferase activity"/>
    <property type="evidence" value="ECO:0007669"/>
    <property type="project" value="InterPro"/>
</dbReference>
<dbReference type="GO" id="GO:0046677">
    <property type="term" value="P:response to antibiotic"/>
    <property type="evidence" value="ECO:0007669"/>
    <property type="project" value="InterPro"/>
</dbReference>
<feature type="domain" description="Kanamycin nucleotidyltransferase C-terminal" evidence="1">
    <location>
        <begin position="14"/>
        <end position="57"/>
    </location>
</feature>
<accession>A0AAX3N7W4</accession>
<sequence length="66" mass="7780">MLLRDFFVRYDMMGRPSGYQALVTKVIEGDLRNKEEIYQLCEGLWTGLNEWYSELGIDYVSKELPV</sequence>
<organism evidence="2 4">
    <name type="scientific">Paenibacillus urinalis</name>
    <dbReference type="NCBI Taxonomy" id="521520"/>
    <lineage>
        <taxon>Bacteria</taxon>
        <taxon>Bacillati</taxon>
        <taxon>Bacillota</taxon>
        <taxon>Bacilli</taxon>
        <taxon>Bacillales</taxon>
        <taxon>Paenibacillaceae</taxon>
        <taxon>Paenibacillus</taxon>
    </lineage>
</organism>
<dbReference type="EMBL" id="CP118108">
    <property type="protein sequence ID" value="WDI04484.1"/>
    <property type="molecule type" value="Genomic_DNA"/>
</dbReference>
<evidence type="ECO:0000313" key="2">
    <source>
        <dbReference type="EMBL" id="WDH84802.1"/>
    </source>
</evidence>
<dbReference type="SUPFAM" id="SSF81593">
    <property type="entry name" value="Nucleotidyltransferase substrate binding subunit/domain"/>
    <property type="match status" value="1"/>
</dbReference>
<protein>
    <submittedName>
        <fullName evidence="2">Kanamycin nucleotidyltransferase C-terminal domain-containing protein</fullName>
    </submittedName>
</protein>
<gene>
    <name evidence="2" type="ORF">PUW23_11540</name>
    <name evidence="3" type="ORF">PUW25_11230</name>
</gene>
<evidence type="ECO:0000313" key="3">
    <source>
        <dbReference type="EMBL" id="WDI04484.1"/>
    </source>
</evidence>
<evidence type="ECO:0000259" key="1">
    <source>
        <dbReference type="Pfam" id="PF07827"/>
    </source>
</evidence>
<keyword evidence="5" id="KW-1185">Reference proteome</keyword>
<name>A0AAX3N7W4_9BACL</name>
<dbReference type="RefSeq" id="WP_047914248.1">
    <property type="nucleotide sequence ID" value="NZ_CP118101.1"/>
</dbReference>
<dbReference type="Gene3D" id="1.20.120.330">
    <property type="entry name" value="Nucleotidyltransferases domain 2"/>
    <property type="match status" value="1"/>
</dbReference>
<dbReference type="EMBL" id="CP118101">
    <property type="protein sequence ID" value="WDH84802.1"/>
    <property type="molecule type" value="Genomic_DNA"/>
</dbReference>
<dbReference type="Pfam" id="PF07827">
    <property type="entry name" value="KNTase_C"/>
    <property type="match status" value="1"/>
</dbReference>
<dbReference type="AlphaFoldDB" id="A0AAX3N7W4"/>